<evidence type="ECO:0000313" key="3">
    <source>
        <dbReference type="Proteomes" id="UP000422997"/>
    </source>
</evidence>
<feature type="transmembrane region" description="Helical" evidence="1">
    <location>
        <begin position="6"/>
        <end position="22"/>
    </location>
</feature>
<evidence type="ECO:0000313" key="2">
    <source>
        <dbReference type="EMBL" id="QGU80912.1"/>
    </source>
</evidence>
<protein>
    <submittedName>
        <fullName evidence="2">Glucosyl transferase</fullName>
    </submittedName>
</protein>
<gene>
    <name evidence="2" type="ORF">BSR19_07160</name>
</gene>
<name>A0AB37DB14_STRSL</name>
<keyword evidence="1" id="KW-1133">Transmembrane helix</keyword>
<organism evidence="2 3">
    <name type="scientific">Streptococcus salivarius</name>
    <dbReference type="NCBI Taxonomy" id="1304"/>
    <lineage>
        <taxon>Bacteria</taxon>
        <taxon>Bacillati</taxon>
        <taxon>Bacillota</taxon>
        <taxon>Bacilli</taxon>
        <taxon>Lactobacillales</taxon>
        <taxon>Streptococcaceae</taxon>
        <taxon>Streptococcus</taxon>
    </lineage>
</organism>
<accession>A0AB37DB14</accession>
<reference evidence="2 3" key="1">
    <citation type="submission" date="2016-11" db="EMBL/GenBank/DDBJ databases">
        <title>The potential of Streptococcus salivarius to inhibit the production of volatile sulphur compounds in the oral cavity.</title>
        <authorList>
            <person name="Sun L."/>
            <person name="Li Z."/>
            <person name="Jin D."/>
            <person name="Zhao H."/>
        </authorList>
    </citation>
    <scope>NUCLEOTIDE SEQUENCE [LARGE SCALE GENOMIC DNA]</scope>
    <source>
        <strain evidence="2 3">ICDC2</strain>
    </source>
</reference>
<dbReference type="GO" id="GO:0016740">
    <property type="term" value="F:transferase activity"/>
    <property type="evidence" value="ECO:0007669"/>
    <property type="project" value="UniProtKB-KW"/>
</dbReference>
<dbReference type="AlphaFoldDB" id="A0AB37DB14"/>
<keyword evidence="1" id="KW-0472">Membrane</keyword>
<sequence length="48" mass="5861">MVILALSITVILFIFISNYYFYKTDFRKRKYPLLYAIIETIGAFFTRW</sequence>
<keyword evidence="1" id="KW-0812">Transmembrane</keyword>
<dbReference type="Proteomes" id="UP000422997">
    <property type="component" value="Chromosome"/>
</dbReference>
<keyword evidence="2" id="KW-0808">Transferase</keyword>
<proteinExistence type="predicted"/>
<dbReference type="EMBL" id="CP018187">
    <property type="protein sequence ID" value="QGU80912.1"/>
    <property type="molecule type" value="Genomic_DNA"/>
</dbReference>
<evidence type="ECO:0000256" key="1">
    <source>
        <dbReference type="SAM" id="Phobius"/>
    </source>
</evidence>